<name>A0ABU3P6C3_9FIRM</name>
<dbReference type="Proteomes" id="UP001254848">
    <property type="component" value="Unassembled WGS sequence"/>
</dbReference>
<evidence type="ECO:0000256" key="2">
    <source>
        <dbReference type="ARBA" id="ARBA00023027"/>
    </source>
</evidence>
<sequence>MPRLTKKLLEGSFRFPPEMDLPAYPDNLPERVIQFGEGNFLRAFVDWMFHRLNNSGQWGGRVVVVQPIADGLAGRLNEQDGLYTLALRGLQDGRPTEELSLIGVVSRALNAYSQWEEVLKCAENPTIEYLISNTTEAGISHDPADGPDLAPPASFPGKVTAYLYRRFRHFGGDAGKGMTVIPCELIDRNGDVLKKVVLRYAAEWKLPKEFAAWVEKNNLFLNTLVDRVVTGYPRDEAAVFAKRLGYEDGLLDTGENFHLWVIEGPARLAEKLPFTRIGLNVIWTDDMTPYRTRKVRILNGAHTASVPAAFLYGLDTVGEMMDDGITGRFVREAVYEEIIPACGLDKDMLKSFADAVVERFRNPFIKHYLLSILLNSASKFKNRVLPSILDHQRRLGRLPRRLVFGLAALAAVYRDGRINGAVLEARRAKGPFEMRDDLPVLEAMAAAWQLYDGTGAGARAVTAAVLANTALWGQDLNKVDGLTDLAAGYLHGICRDGMAAALAAVLDG</sequence>
<comment type="catalytic activity">
    <reaction evidence="3">
        <text>D-mannitol 1-phosphate + NAD(+) = beta-D-fructose 6-phosphate + NADH + H(+)</text>
        <dbReference type="Rhea" id="RHEA:19661"/>
        <dbReference type="ChEBI" id="CHEBI:15378"/>
        <dbReference type="ChEBI" id="CHEBI:57540"/>
        <dbReference type="ChEBI" id="CHEBI:57634"/>
        <dbReference type="ChEBI" id="CHEBI:57945"/>
        <dbReference type="ChEBI" id="CHEBI:61381"/>
        <dbReference type="EC" id="1.1.1.17"/>
    </reaction>
</comment>
<evidence type="ECO:0000256" key="3">
    <source>
        <dbReference type="ARBA" id="ARBA00048615"/>
    </source>
</evidence>
<evidence type="ECO:0000259" key="4">
    <source>
        <dbReference type="Pfam" id="PF01232"/>
    </source>
</evidence>
<reference evidence="6 7" key="1">
    <citation type="submission" date="2023-07" db="EMBL/GenBank/DDBJ databases">
        <title>The novel representative of Negativicutes class, Anaeroselena agilis gen. nov. sp. nov.</title>
        <authorList>
            <person name="Prokofeva M.I."/>
            <person name="Elcheninov A.G."/>
            <person name="Klyukina A."/>
            <person name="Kublanov I.V."/>
            <person name="Frolov E.N."/>
            <person name="Podosokorskaya O.A."/>
        </authorList>
    </citation>
    <scope>NUCLEOTIDE SEQUENCE [LARGE SCALE GENOMIC DNA]</scope>
    <source>
        <strain evidence="6 7">4137-cl</strain>
    </source>
</reference>
<accession>A0ABU3P6C3</accession>
<evidence type="ECO:0000313" key="7">
    <source>
        <dbReference type="Proteomes" id="UP001254848"/>
    </source>
</evidence>
<evidence type="ECO:0000256" key="1">
    <source>
        <dbReference type="ARBA" id="ARBA00023002"/>
    </source>
</evidence>
<dbReference type="EMBL" id="JAUOZS010000002">
    <property type="protein sequence ID" value="MDT8904068.1"/>
    <property type="molecule type" value="Genomic_DNA"/>
</dbReference>
<keyword evidence="2" id="KW-0520">NAD</keyword>
<feature type="domain" description="Mannitol dehydrogenase C-terminal" evidence="5">
    <location>
        <begin position="286"/>
        <end position="484"/>
    </location>
</feature>
<dbReference type="Gene3D" id="1.10.1040.10">
    <property type="entry name" value="N-(1-d-carboxylethyl)-l-norvaline Dehydrogenase, domain 2"/>
    <property type="match status" value="1"/>
</dbReference>
<dbReference type="SUPFAM" id="SSF48179">
    <property type="entry name" value="6-phosphogluconate dehydrogenase C-terminal domain-like"/>
    <property type="match status" value="1"/>
</dbReference>
<keyword evidence="7" id="KW-1185">Reference proteome</keyword>
<dbReference type="InterPro" id="IPR013328">
    <property type="entry name" value="6PGD_dom2"/>
</dbReference>
<protein>
    <submittedName>
        <fullName evidence="6">Tagaturonate reductase</fullName>
    </submittedName>
</protein>
<dbReference type="RefSeq" id="WP_413782629.1">
    <property type="nucleotide sequence ID" value="NZ_JAUOZS010000002.1"/>
</dbReference>
<dbReference type="InterPro" id="IPR013118">
    <property type="entry name" value="Mannitol_DH_C"/>
</dbReference>
<dbReference type="NCBIfam" id="NF002969">
    <property type="entry name" value="PRK03643.1"/>
    <property type="match status" value="1"/>
</dbReference>
<dbReference type="InterPro" id="IPR008927">
    <property type="entry name" value="6-PGluconate_DH-like_C_sf"/>
</dbReference>
<dbReference type="Gene3D" id="3.40.50.720">
    <property type="entry name" value="NAD(P)-binding Rossmann-like Domain"/>
    <property type="match status" value="1"/>
</dbReference>
<dbReference type="Pfam" id="PF08125">
    <property type="entry name" value="Mannitol_dh_C"/>
    <property type="match status" value="1"/>
</dbReference>
<dbReference type="PANTHER" id="PTHR30524:SF0">
    <property type="entry name" value="ALTRONATE OXIDOREDUCTASE-RELATED"/>
    <property type="match status" value="1"/>
</dbReference>
<proteinExistence type="predicted"/>
<dbReference type="SUPFAM" id="SSF51735">
    <property type="entry name" value="NAD(P)-binding Rossmann-fold domains"/>
    <property type="match status" value="1"/>
</dbReference>
<feature type="domain" description="Mannitol dehydrogenase N-terminal" evidence="4">
    <location>
        <begin position="31"/>
        <end position="272"/>
    </location>
</feature>
<evidence type="ECO:0000259" key="5">
    <source>
        <dbReference type="Pfam" id="PF08125"/>
    </source>
</evidence>
<comment type="caution">
    <text evidence="6">The sequence shown here is derived from an EMBL/GenBank/DDBJ whole genome shotgun (WGS) entry which is preliminary data.</text>
</comment>
<evidence type="ECO:0000313" key="6">
    <source>
        <dbReference type="EMBL" id="MDT8904068.1"/>
    </source>
</evidence>
<dbReference type="InterPro" id="IPR013131">
    <property type="entry name" value="Mannitol_DH_N"/>
</dbReference>
<dbReference type="PANTHER" id="PTHR30524">
    <property type="entry name" value="MANNITOL-1-PHOSPHATE 5-DEHYDROGENASE"/>
    <property type="match status" value="1"/>
</dbReference>
<dbReference type="Pfam" id="PF01232">
    <property type="entry name" value="Mannitol_dh"/>
    <property type="match status" value="1"/>
</dbReference>
<gene>
    <name evidence="6" type="ORF">Q4T40_22770</name>
</gene>
<organism evidence="6 7">
    <name type="scientific">Anaeroselena agilis</name>
    <dbReference type="NCBI Taxonomy" id="3063788"/>
    <lineage>
        <taxon>Bacteria</taxon>
        <taxon>Bacillati</taxon>
        <taxon>Bacillota</taxon>
        <taxon>Negativicutes</taxon>
        <taxon>Acetonemataceae</taxon>
        <taxon>Anaeroselena</taxon>
    </lineage>
</organism>
<dbReference type="InterPro" id="IPR036291">
    <property type="entry name" value="NAD(P)-bd_dom_sf"/>
</dbReference>
<keyword evidence="1" id="KW-0560">Oxidoreductase</keyword>